<comment type="caution">
    <text evidence="7">The sequence shown here is derived from an EMBL/GenBank/DDBJ whole genome shotgun (WGS) entry which is preliminary data.</text>
</comment>
<dbReference type="EMBL" id="JACEOL010000036">
    <property type="protein sequence ID" value="MBA4602874.1"/>
    <property type="molecule type" value="Genomic_DNA"/>
</dbReference>
<evidence type="ECO:0000256" key="5">
    <source>
        <dbReference type="ARBA" id="ARBA00050776"/>
    </source>
</evidence>
<dbReference type="PANTHER" id="PTHR43586:SF4">
    <property type="entry name" value="ISOPENICILLIN N EPIMERASE"/>
    <property type="match status" value="1"/>
</dbReference>
<dbReference type="InterPro" id="IPR015424">
    <property type="entry name" value="PyrdxlP-dep_Trfase"/>
</dbReference>
<evidence type="ECO:0000256" key="3">
    <source>
        <dbReference type="ARBA" id="ARBA00012239"/>
    </source>
</evidence>
<protein>
    <recommendedName>
        <fullName evidence="3">cysteine desulfurase</fullName>
        <ecNumber evidence="3">2.8.1.7</ecNumber>
    </recommendedName>
</protein>
<comment type="catalytic activity">
    <reaction evidence="5">
        <text>(sulfur carrier)-H + L-cysteine = (sulfur carrier)-SH + L-alanine</text>
        <dbReference type="Rhea" id="RHEA:43892"/>
        <dbReference type="Rhea" id="RHEA-COMP:14737"/>
        <dbReference type="Rhea" id="RHEA-COMP:14739"/>
        <dbReference type="ChEBI" id="CHEBI:29917"/>
        <dbReference type="ChEBI" id="CHEBI:35235"/>
        <dbReference type="ChEBI" id="CHEBI:57972"/>
        <dbReference type="ChEBI" id="CHEBI:64428"/>
        <dbReference type="EC" id="2.8.1.7"/>
    </reaction>
</comment>
<dbReference type="Proteomes" id="UP000538292">
    <property type="component" value="Unassembled WGS sequence"/>
</dbReference>
<dbReference type="InterPro" id="IPR015421">
    <property type="entry name" value="PyrdxlP-dep_Trfase_major"/>
</dbReference>
<evidence type="ECO:0000259" key="6">
    <source>
        <dbReference type="Pfam" id="PF00266"/>
    </source>
</evidence>
<keyword evidence="8" id="KW-1185">Reference proteome</keyword>
<dbReference type="GO" id="GO:0008483">
    <property type="term" value="F:transaminase activity"/>
    <property type="evidence" value="ECO:0007669"/>
    <property type="project" value="UniProtKB-KW"/>
</dbReference>
<keyword evidence="7" id="KW-0808">Transferase</keyword>
<evidence type="ECO:0000313" key="7">
    <source>
        <dbReference type="EMBL" id="MBA4602874.1"/>
    </source>
</evidence>
<proteinExistence type="inferred from homology"/>
<dbReference type="NCBIfam" id="TIGR01977">
    <property type="entry name" value="am_tr_V_EF2568"/>
    <property type="match status" value="1"/>
</dbReference>
<evidence type="ECO:0000256" key="2">
    <source>
        <dbReference type="ARBA" id="ARBA00010447"/>
    </source>
</evidence>
<dbReference type="Gene3D" id="3.90.1150.10">
    <property type="entry name" value="Aspartate Aminotransferase, domain 1"/>
    <property type="match status" value="1"/>
</dbReference>
<name>A0A7W1XTD1_9BACL</name>
<keyword evidence="7" id="KW-0032">Aminotransferase</keyword>
<feature type="domain" description="Aminotransferase class V" evidence="6">
    <location>
        <begin position="4"/>
        <end position="368"/>
    </location>
</feature>
<evidence type="ECO:0000313" key="8">
    <source>
        <dbReference type="Proteomes" id="UP000538292"/>
    </source>
</evidence>
<dbReference type="InterPro" id="IPR010969">
    <property type="entry name" value="Cys_dSase-rel_unknwn_funct"/>
</dbReference>
<dbReference type="GO" id="GO:0031071">
    <property type="term" value="F:cysteine desulfurase activity"/>
    <property type="evidence" value="ECO:0007669"/>
    <property type="project" value="UniProtKB-EC"/>
</dbReference>
<accession>A0A7W1XTD1</accession>
<dbReference type="PIRSF" id="PIRSF005572">
    <property type="entry name" value="NifS"/>
    <property type="match status" value="1"/>
</dbReference>
<comment type="cofactor">
    <cofactor evidence="1">
        <name>pyridoxal 5'-phosphate</name>
        <dbReference type="ChEBI" id="CHEBI:597326"/>
    </cofactor>
</comment>
<dbReference type="InterPro" id="IPR016454">
    <property type="entry name" value="Cysteine_dSase"/>
</dbReference>
<dbReference type="InterPro" id="IPR015422">
    <property type="entry name" value="PyrdxlP-dep_Trfase_small"/>
</dbReference>
<dbReference type="Gene3D" id="3.40.640.10">
    <property type="entry name" value="Type I PLP-dependent aspartate aminotransferase-like (Major domain)"/>
    <property type="match status" value="1"/>
</dbReference>
<evidence type="ECO:0000256" key="4">
    <source>
        <dbReference type="ARBA" id="ARBA00022898"/>
    </source>
</evidence>
<dbReference type="InterPro" id="IPR000192">
    <property type="entry name" value="Aminotrans_V_dom"/>
</dbReference>
<keyword evidence="4" id="KW-0663">Pyridoxal phosphate</keyword>
<dbReference type="EC" id="2.8.1.7" evidence="3"/>
<comment type="similarity">
    <text evidence="2">Belongs to the class-V pyridoxal-phosphate-dependent aminotransferase family. Csd subfamily.</text>
</comment>
<dbReference type="AlphaFoldDB" id="A0A7W1XTD1"/>
<dbReference type="SUPFAM" id="SSF53383">
    <property type="entry name" value="PLP-dependent transferases"/>
    <property type="match status" value="1"/>
</dbReference>
<dbReference type="PANTHER" id="PTHR43586">
    <property type="entry name" value="CYSTEINE DESULFURASE"/>
    <property type="match status" value="1"/>
</dbReference>
<dbReference type="Pfam" id="PF00266">
    <property type="entry name" value="Aminotran_5"/>
    <property type="match status" value="1"/>
</dbReference>
<evidence type="ECO:0000256" key="1">
    <source>
        <dbReference type="ARBA" id="ARBA00001933"/>
    </source>
</evidence>
<reference evidence="7 8" key="1">
    <citation type="submission" date="2020-07" db="EMBL/GenBank/DDBJ databases">
        <title>Thermoactinomyces phylogeny.</title>
        <authorList>
            <person name="Dunlap C."/>
        </authorList>
    </citation>
    <scope>NUCLEOTIDE SEQUENCE [LARGE SCALE GENOMIC DNA]</scope>
    <source>
        <strain evidence="7 8">AMNI-1</strain>
    </source>
</reference>
<organism evidence="7 8">
    <name type="scientific">Thermoactinomyces mirandus</name>
    <dbReference type="NCBI Taxonomy" id="2756294"/>
    <lineage>
        <taxon>Bacteria</taxon>
        <taxon>Bacillati</taxon>
        <taxon>Bacillota</taxon>
        <taxon>Bacilli</taxon>
        <taxon>Bacillales</taxon>
        <taxon>Thermoactinomycetaceae</taxon>
        <taxon>Thermoactinomyces</taxon>
    </lineage>
</organism>
<sequence length="381" mass="41658">MDMIYLDNAASSWPKPPEVAEAVKQAIEDAGANPGRGGHQLARKAEGIIDRTRGQLAELFDVRDAQHLFFCFHTTHAINQAIKGLLDEGDHLIITGWEHNAVARPAFWLQENSGVDVSIVDVGSGKDWVSAIKKEVRSNTRLIVTIHGSNVTGECLPVLEIGEYARQRGIYYLVDAAQTAGLYPYQLDRMPIDLLAFPGHKGLFGPQGTGGLYTAPHVPLRPLFQGGTGTKSEDVKQPLNRPTGFESGTPNTPGIAGLGKGVEFLLKVGIDSVYEHEKALTKRLWEGLREIEEVQLVTDQLPQLPVVSLNIRGVDANEVAVILDQHYQMAVRAGFHCAALRHRGLKTDAGAVRVSPGYFNTEDEIDQFVGAIREISRAYSL</sequence>
<gene>
    <name evidence="7" type="ORF">H2C83_11230</name>
</gene>